<dbReference type="GeneID" id="31362919"/>
<dbReference type="Proteomes" id="UP000001396">
    <property type="component" value="Unassembled WGS sequence"/>
</dbReference>
<gene>
    <name evidence="1" type="ORF">PPL_07438</name>
</gene>
<evidence type="ECO:0000313" key="2">
    <source>
        <dbReference type="Proteomes" id="UP000001396"/>
    </source>
</evidence>
<dbReference type="RefSeq" id="XP_020431868.1">
    <property type="nucleotide sequence ID" value="XM_020578273.1"/>
</dbReference>
<dbReference type="PANTHER" id="PTHR37003:SF2">
    <property type="entry name" value="PESTICIDAL CRYSTAL PROTEIN N-TERMINAL DOMAIN-CONTAINING PROTEIN"/>
    <property type="match status" value="1"/>
</dbReference>
<sequence length="573" mass="63735">METIANDPIELENIKSDFDITNDDKTGSTRSKSKLTKGFLDVMDRLLNYDGTEISNLISGTGSYRDTANMVASLVASVAVLVPVYGPILSNVIDLSFSIELIKVAGKVWDGNNAAAELNEAIAREQVMKFFQSLTTGKLDDVRYALQQLELRIVDVLKNNTNAQNQSSLAAQYITFNTQMNSMFNSVINQPMDFRMKSIQLFRDATQLYLIRVLSLMAMKNTLAMTPEFYNRLVGHFKIGGQQLYLRNVHVECQQKLNNILESKNIKAYFDYRNAALKNFDGIYSLLFSDPVLFPKGIYVDNPYYLYQVLYDDKNFDDSLFRSGWESLMSILQATDNMSYFGNLSGLICGFNDSNQIVMYKNLSPKRTTDYFPLGSEYGSTHEKTMTLDANAAYGSAFIGFMDYITVGKTTIGTEDPKMAFVAQKYVIPSEPGNPYKIGQIAGVRAGARQGSMVLPMIGLVDRGATLQNVILSSCATLIAPVKYTAKNELVSSNFDDVFIGFNSLNVKSGGEVTYTLFPANIKVMKYDVFIRVTVGVHVGGLLGTPANHNHDACINNAKRRMLDNSVPDMPLK</sequence>
<name>D3BFY7_HETP5</name>
<dbReference type="EMBL" id="ADBJ01000032">
    <property type="protein sequence ID" value="EFA79747.1"/>
    <property type="molecule type" value="Genomic_DNA"/>
</dbReference>
<keyword evidence="2" id="KW-1185">Reference proteome</keyword>
<dbReference type="AlphaFoldDB" id="D3BFY7"/>
<dbReference type="InterPro" id="IPR038979">
    <property type="entry name" value="Pest_crys"/>
</dbReference>
<organism evidence="1 2">
    <name type="scientific">Heterostelium pallidum (strain ATCC 26659 / Pp 5 / PN500)</name>
    <name type="common">Cellular slime mold</name>
    <name type="synonym">Polysphondylium pallidum</name>
    <dbReference type="NCBI Taxonomy" id="670386"/>
    <lineage>
        <taxon>Eukaryota</taxon>
        <taxon>Amoebozoa</taxon>
        <taxon>Evosea</taxon>
        <taxon>Eumycetozoa</taxon>
        <taxon>Dictyostelia</taxon>
        <taxon>Acytosteliales</taxon>
        <taxon>Acytosteliaceae</taxon>
        <taxon>Heterostelium</taxon>
    </lineage>
</organism>
<comment type="caution">
    <text evidence="1">The sequence shown here is derived from an EMBL/GenBank/DDBJ whole genome shotgun (WGS) entry which is preliminary data.</text>
</comment>
<evidence type="ECO:0008006" key="3">
    <source>
        <dbReference type="Google" id="ProtNLM"/>
    </source>
</evidence>
<dbReference type="InterPro" id="IPR036716">
    <property type="entry name" value="Pest_crys_N_sf"/>
</dbReference>
<dbReference type="GO" id="GO:0090729">
    <property type="term" value="F:toxin activity"/>
    <property type="evidence" value="ECO:0007669"/>
    <property type="project" value="InterPro"/>
</dbReference>
<dbReference type="SUPFAM" id="SSF56849">
    <property type="entry name" value="delta-Endotoxin (insectocide), N-terminal domain"/>
    <property type="match status" value="1"/>
</dbReference>
<reference evidence="1 2" key="1">
    <citation type="journal article" date="2011" name="Genome Res.">
        <title>Phylogeny-wide analysis of social amoeba genomes highlights ancient origins for complex intercellular communication.</title>
        <authorList>
            <person name="Heidel A.J."/>
            <person name="Lawal H.M."/>
            <person name="Felder M."/>
            <person name="Schilde C."/>
            <person name="Helps N.R."/>
            <person name="Tunggal B."/>
            <person name="Rivero F."/>
            <person name="John U."/>
            <person name="Schleicher M."/>
            <person name="Eichinger L."/>
            <person name="Platzer M."/>
            <person name="Noegel A.A."/>
            <person name="Schaap P."/>
            <person name="Gloeckner G."/>
        </authorList>
    </citation>
    <scope>NUCLEOTIDE SEQUENCE [LARGE SCALE GENOMIC DNA]</scope>
    <source>
        <strain evidence="2">ATCC 26659 / Pp 5 / PN500</strain>
    </source>
</reference>
<protein>
    <recommendedName>
        <fullName evidence="3">Pesticidal crystal protein N-terminal domain-containing protein</fullName>
    </recommendedName>
</protein>
<accession>D3BFY7</accession>
<dbReference type="PANTHER" id="PTHR37003">
    <property type="entry name" value="ENDOTOXIN_N DOMAIN-CONTAINING PROTEIN-RELATED"/>
    <property type="match status" value="1"/>
</dbReference>
<proteinExistence type="predicted"/>
<dbReference type="InParanoid" id="D3BFY7"/>
<evidence type="ECO:0000313" key="1">
    <source>
        <dbReference type="EMBL" id="EFA79747.1"/>
    </source>
</evidence>